<feature type="region of interest" description="Disordered" evidence="1">
    <location>
        <begin position="61"/>
        <end position="154"/>
    </location>
</feature>
<dbReference type="EMBL" id="CP063656">
    <property type="protein sequence ID" value="QOW20178.1"/>
    <property type="molecule type" value="Genomic_DNA"/>
</dbReference>
<dbReference type="Proteomes" id="UP000594059">
    <property type="component" value="Chromosome"/>
</dbReference>
<feature type="region of interest" description="Disordered" evidence="1">
    <location>
        <begin position="220"/>
        <end position="244"/>
    </location>
</feature>
<accession>A0A7S6ZST6</accession>
<dbReference type="Pfam" id="PF04972">
    <property type="entry name" value="BON"/>
    <property type="match status" value="1"/>
</dbReference>
<dbReference type="PANTHER" id="PTHR34606">
    <property type="entry name" value="BON DOMAIN-CONTAINING PROTEIN"/>
    <property type="match status" value="1"/>
</dbReference>
<feature type="compositionally biased region" description="Polar residues" evidence="1">
    <location>
        <begin position="235"/>
        <end position="244"/>
    </location>
</feature>
<organism evidence="3 4">
    <name type="scientific">Novilysobacter ciconiae</name>
    <dbReference type="NCBI Taxonomy" id="2781022"/>
    <lineage>
        <taxon>Bacteria</taxon>
        <taxon>Pseudomonadati</taxon>
        <taxon>Pseudomonadota</taxon>
        <taxon>Gammaproteobacteria</taxon>
        <taxon>Lysobacterales</taxon>
        <taxon>Lysobacteraceae</taxon>
        <taxon>Novilysobacter</taxon>
    </lineage>
</organism>
<dbReference type="PANTHER" id="PTHR34606:SF15">
    <property type="entry name" value="BON DOMAIN-CONTAINING PROTEIN"/>
    <property type="match status" value="1"/>
</dbReference>
<dbReference type="RefSeq" id="WP_193986372.1">
    <property type="nucleotide sequence ID" value="NZ_CP063656.1"/>
</dbReference>
<evidence type="ECO:0000256" key="1">
    <source>
        <dbReference type="SAM" id="MobiDB-lite"/>
    </source>
</evidence>
<dbReference type="AlphaFoldDB" id="A0A7S6ZST6"/>
<evidence type="ECO:0000313" key="3">
    <source>
        <dbReference type="EMBL" id="QOW20178.1"/>
    </source>
</evidence>
<dbReference type="SMART" id="SM00749">
    <property type="entry name" value="BON"/>
    <property type="match status" value="1"/>
</dbReference>
<evidence type="ECO:0000313" key="4">
    <source>
        <dbReference type="Proteomes" id="UP000594059"/>
    </source>
</evidence>
<gene>
    <name evidence="3" type="ORF">INQ41_03850</name>
</gene>
<keyword evidence="4" id="KW-1185">Reference proteome</keyword>
<name>A0A7S6ZST6_9GAMM</name>
<sequence>MVFQQGAVGAALTRRRPAVSGNNVADDLKSMAQDVADLGAGYVRMGRRWLEMQRRQVSGAYDGMASREVPPQPGEGRSHRRAGPHGSARGSYSGAGAGPDTYLDDDLSPGYASPGRTQPPFGDITGGSDSDYLPPGSASYGRASYRGVGPKNYTRSDQRITEDVCERLTRCEHVDPSDVSVNVSGGVVSLTGTVRERWMKHRIEDLAAACDGVRSVENRVQVPTADRPSEGVSAGDSTLPETDL</sequence>
<dbReference type="KEGG" id="lcic:INQ41_03850"/>
<dbReference type="Gene3D" id="3.30.1340.30">
    <property type="match status" value="1"/>
</dbReference>
<dbReference type="InterPro" id="IPR007055">
    <property type="entry name" value="BON_dom"/>
</dbReference>
<feature type="domain" description="BON" evidence="2">
    <location>
        <begin position="156"/>
        <end position="224"/>
    </location>
</feature>
<proteinExistence type="predicted"/>
<dbReference type="PROSITE" id="PS50914">
    <property type="entry name" value="BON"/>
    <property type="match status" value="1"/>
</dbReference>
<evidence type="ECO:0000259" key="2">
    <source>
        <dbReference type="PROSITE" id="PS50914"/>
    </source>
</evidence>
<reference evidence="3 4" key="1">
    <citation type="submission" date="2020-10" db="EMBL/GenBank/DDBJ databases">
        <title>complete genome sequencing of Lysobacter sp. H21R20.</title>
        <authorList>
            <person name="Bae J.-W."/>
            <person name="Lee S.-Y."/>
        </authorList>
    </citation>
    <scope>NUCLEOTIDE SEQUENCE [LARGE SCALE GENOMIC DNA]</scope>
    <source>
        <strain evidence="3 4">H21R20</strain>
    </source>
</reference>
<dbReference type="InterPro" id="IPR051686">
    <property type="entry name" value="Lipoprotein_DolP"/>
</dbReference>
<dbReference type="InterPro" id="IPR014004">
    <property type="entry name" value="Transpt-assoc_nodulatn_dom_bac"/>
</dbReference>
<protein>
    <submittedName>
        <fullName evidence="3">BON domain-containing protein</fullName>
    </submittedName>
</protein>